<feature type="region of interest" description="Disordered" evidence="1">
    <location>
        <begin position="81"/>
        <end position="157"/>
    </location>
</feature>
<feature type="compositionally biased region" description="Low complexity" evidence="1">
    <location>
        <begin position="101"/>
        <end position="121"/>
    </location>
</feature>
<feature type="non-terminal residue" evidence="2">
    <location>
        <position position="1"/>
    </location>
</feature>
<protein>
    <submittedName>
        <fullName evidence="2">Uncharacterized protein</fullName>
    </submittedName>
</protein>
<evidence type="ECO:0000313" key="2">
    <source>
        <dbReference type="EMBL" id="KAG0007967.1"/>
    </source>
</evidence>
<organism evidence="2 3">
    <name type="scientific">Entomortierella chlamydospora</name>
    <dbReference type="NCBI Taxonomy" id="101097"/>
    <lineage>
        <taxon>Eukaryota</taxon>
        <taxon>Fungi</taxon>
        <taxon>Fungi incertae sedis</taxon>
        <taxon>Mucoromycota</taxon>
        <taxon>Mortierellomycotina</taxon>
        <taxon>Mortierellomycetes</taxon>
        <taxon>Mortierellales</taxon>
        <taxon>Mortierellaceae</taxon>
        <taxon>Entomortierella</taxon>
    </lineage>
</organism>
<comment type="caution">
    <text evidence="2">The sequence shown here is derived from an EMBL/GenBank/DDBJ whole genome shotgun (WGS) entry which is preliminary data.</text>
</comment>
<sequence>KNLAVVVEDEFTPSIIKTRVSIILKVDEAEEALQRASFLSNKQNARAGNIKTTTEESVKKVKHAIVKTDKLAEYASQMYRERGERTSLKQEKRKKEGADTPSLQAVSSSPPAPLSPRAAAAAPPPSSSSPSSSSSSSSPSQAAAAAASSSSSLPPWEEEIKRRQNKILDYHVHNAMVHVDMRKECVDAMVKVVIESGLKLDPELDKVLHNFYMSRDLVTLKAMLVDVSNIYLLGDREMIYIWHMLENL</sequence>
<evidence type="ECO:0000313" key="3">
    <source>
        <dbReference type="Proteomes" id="UP000703661"/>
    </source>
</evidence>
<feature type="compositionally biased region" description="Low complexity" evidence="1">
    <location>
        <begin position="128"/>
        <end position="155"/>
    </location>
</feature>
<accession>A0A9P6MNV3</accession>
<keyword evidence="3" id="KW-1185">Reference proteome</keyword>
<dbReference type="AlphaFoldDB" id="A0A9P6MNV3"/>
<proteinExistence type="predicted"/>
<gene>
    <name evidence="2" type="ORF">BGZ80_004006</name>
</gene>
<feature type="compositionally biased region" description="Basic and acidic residues" evidence="1">
    <location>
        <begin position="81"/>
        <end position="98"/>
    </location>
</feature>
<reference evidence="2" key="1">
    <citation type="journal article" date="2020" name="Fungal Divers.">
        <title>Resolving the Mortierellaceae phylogeny through synthesis of multi-gene phylogenetics and phylogenomics.</title>
        <authorList>
            <person name="Vandepol N."/>
            <person name="Liber J."/>
            <person name="Desiro A."/>
            <person name="Na H."/>
            <person name="Kennedy M."/>
            <person name="Barry K."/>
            <person name="Grigoriev I.V."/>
            <person name="Miller A.N."/>
            <person name="O'Donnell K."/>
            <person name="Stajich J.E."/>
            <person name="Bonito G."/>
        </authorList>
    </citation>
    <scope>NUCLEOTIDE SEQUENCE</scope>
    <source>
        <strain evidence="2">NRRL 2769</strain>
    </source>
</reference>
<dbReference type="Proteomes" id="UP000703661">
    <property type="component" value="Unassembled WGS sequence"/>
</dbReference>
<dbReference type="EMBL" id="JAAAID010002099">
    <property type="protein sequence ID" value="KAG0007967.1"/>
    <property type="molecule type" value="Genomic_DNA"/>
</dbReference>
<name>A0A9P6MNV3_9FUNG</name>
<evidence type="ECO:0000256" key="1">
    <source>
        <dbReference type="SAM" id="MobiDB-lite"/>
    </source>
</evidence>